<organism evidence="3 4">
    <name type="scientific">Neptunitalea lumnitzerae</name>
    <dbReference type="NCBI Taxonomy" id="2965509"/>
    <lineage>
        <taxon>Bacteria</taxon>
        <taxon>Pseudomonadati</taxon>
        <taxon>Bacteroidota</taxon>
        <taxon>Flavobacteriia</taxon>
        <taxon>Flavobacteriales</taxon>
        <taxon>Flavobacteriaceae</taxon>
        <taxon>Neptunitalea</taxon>
    </lineage>
</organism>
<dbReference type="InterPro" id="IPR036388">
    <property type="entry name" value="WH-like_DNA-bd_sf"/>
</dbReference>
<evidence type="ECO:0000313" key="4">
    <source>
        <dbReference type="Proteomes" id="UP001143543"/>
    </source>
</evidence>
<gene>
    <name evidence="3" type="ORF">Y10_15330</name>
</gene>
<protein>
    <submittedName>
        <fullName evidence="3">GntR family transcriptional regulator</fullName>
    </submittedName>
</protein>
<dbReference type="Pfam" id="PF17783">
    <property type="entry name" value="WHD_CvfB"/>
    <property type="match status" value="1"/>
</dbReference>
<keyword evidence="4" id="KW-1185">Reference proteome</keyword>
<evidence type="ECO:0000259" key="2">
    <source>
        <dbReference type="SMART" id="SM00316"/>
    </source>
</evidence>
<dbReference type="InterPro" id="IPR014464">
    <property type="entry name" value="CvfB_fam"/>
</dbReference>
<sequence>MIQLGVFHKLPILRERSVGLYLGDINKEEDQILLPSKYVPEDFTIGDELEVFCYLDHEERPIATTLKPFITLNEFALLKVLEVNKYGAFLEWGLEKNLFVPFREQARKMVEGKWYLVYLYLDETTNRLVASSKTNNFISNEELTVEKFDEVDIIVSRYTDLGVEVIINNKHKGLVYNNEIFEDLSLGEKRKGVIKKIREDNKIDVSLQQIGFKNIEPSSAKVLEFLERNNGFLGLHDKSSPEDIEAILGMSKKSFKKSIGHLYKEKVIVIEENGIKLVK</sequence>
<dbReference type="PIRSF" id="PIRSF012524">
    <property type="entry name" value="YitL_S1"/>
    <property type="match status" value="1"/>
</dbReference>
<evidence type="ECO:0000256" key="1">
    <source>
        <dbReference type="PIRNR" id="PIRNR012524"/>
    </source>
</evidence>
<dbReference type="SMART" id="SM00316">
    <property type="entry name" value="S1"/>
    <property type="match status" value="2"/>
</dbReference>
<dbReference type="InterPro" id="IPR003029">
    <property type="entry name" value="S1_domain"/>
</dbReference>
<dbReference type="InterPro" id="IPR012340">
    <property type="entry name" value="NA-bd_OB-fold"/>
</dbReference>
<dbReference type="Pfam" id="PF13509">
    <property type="entry name" value="S1_2"/>
    <property type="match status" value="1"/>
</dbReference>
<dbReference type="PANTHER" id="PTHR37296:SF1">
    <property type="entry name" value="CONSERVED VIRULENCE FACTOR B"/>
    <property type="match status" value="1"/>
</dbReference>
<evidence type="ECO:0000313" key="3">
    <source>
        <dbReference type="EMBL" id="GLB49165.1"/>
    </source>
</evidence>
<dbReference type="Gene3D" id="1.10.10.10">
    <property type="entry name" value="Winged helix-like DNA-binding domain superfamily/Winged helix DNA-binding domain"/>
    <property type="match status" value="1"/>
</dbReference>
<dbReference type="RefSeq" id="WP_281764810.1">
    <property type="nucleotide sequence ID" value="NZ_BRVO01000002.1"/>
</dbReference>
<dbReference type="InterPro" id="IPR040764">
    <property type="entry name" value="CvfB_WH"/>
</dbReference>
<reference evidence="3" key="1">
    <citation type="submission" date="2022-07" db="EMBL/GenBank/DDBJ databases">
        <title>Taxonomy of Novel Oxalotrophic and Methylotrophic Bacteria.</title>
        <authorList>
            <person name="Sahin N."/>
            <person name="Tani A."/>
        </authorList>
    </citation>
    <scope>NUCLEOTIDE SEQUENCE</scope>
    <source>
        <strain evidence="3">Y10</strain>
    </source>
</reference>
<dbReference type="InterPro" id="IPR039566">
    <property type="entry name" value="CvfB_S1_st"/>
</dbReference>
<comment type="caution">
    <text evidence="3">The sequence shown here is derived from an EMBL/GenBank/DDBJ whole genome shotgun (WGS) entry which is preliminary data.</text>
</comment>
<dbReference type="Gene3D" id="2.40.50.140">
    <property type="entry name" value="Nucleic acid-binding proteins"/>
    <property type="match status" value="2"/>
</dbReference>
<feature type="domain" description="S1 motif" evidence="2">
    <location>
        <begin position="71"/>
        <end position="133"/>
    </location>
</feature>
<comment type="similarity">
    <text evidence="1">Belongs to the CvfB family.</text>
</comment>
<name>A0ABQ5MIF2_9FLAO</name>
<feature type="domain" description="S1 motif" evidence="2">
    <location>
        <begin position="146"/>
        <end position="208"/>
    </location>
</feature>
<dbReference type="Proteomes" id="UP001143543">
    <property type="component" value="Unassembled WGS sequence"/>
</dbReference>
<dbReference type="EMBL" id="BRVO01000002">
    <property type="protein sequence ID" value="GLB49165.1"/>
    <property type="molecule type" value="Genomic_DNA"/>
</dbReference>
<proteinExistence type="inferred from homology"/>
<accession>A0ABQ5MIF2</accession>
<dbReference type="PANTHER" id="PTHR37296">
    <property type="entry name" value="CONSERVED VIRULENCE FACTOR B"/>
    <property type="match status" value="1"/>
</dbReference>